<dbReference type="EMBL" id="CP042192">
    <property type="protein sequence ID" value="QDS72614.1"/>
    <property type="molecule type" value="Genomic_DNA"/>
</dbReference>
<dbReference type="PROSITE" id="PS50850">
    <property type="entry name" value="MFS"/>
    <property type="match status" value="1"/>
</dbReference>
<dbReference type="PRINTS" id="PR01036">
    <property type="entry name" value="TCRTETB"/>
</dbReference>
<evidence type="ECO:0000313" key="8">
    <source>
        <dbReference type="EMBL" id="QDS72614.1"/>
    </source>
</evidence>
<feature type="transmembrane region" description="Helical" evidence="5">
    <location>
        <begin position="156"/>
        <end position="180"/>
    </location>
</feature>
<dbReference type="InterPro" id="IPR036259">
    <property type="entry name" value="MFS_trans_sf"/>
</dbReference>
<keyword evidence="3 5" id="KW-1133">Transmembrane helix</keyword>
<reference evidence="8 9" key="1">
    <citation type="submission" date="2019-07" db="EMBL/GenBank/DDBJ databases">
        <title>Finished genome of Venturia effusa.</title>
        <authorList>
            <person name="Young C.A."/>
            <person name="Cox M.P."/>
            <person name="Ganley A.R.D."/>
            <person name="David W.J."/>
        </authorList>
    </citation>
    <scope>NUCLEOTIDE SEQUENCE [LARGE SCALE GENOMIC DNA]</scope>
    <source>
        <strain evidence="9">albino</strain>
    </source>
</reference>
<dbReference type="SUPFAM" id="SSF103473">
    <property type="entry name" value="MFS general substrate transporter"/>
    <property type="match status" value="1"/>
</dbReference>
<evidence type="ECO:0000256" key="4">
    <source>
        <dbReference type="ARBA" id="ARBA00023136"/>
    </source>
</evidence>
<comment type="subcellular location">
    <subcellularLocation>
        <location evidence="1">Membrane</location>
        <topology evidence="1">Multi-pass membrane protein</topology>
    </subcellularLocation>
</comment>
<keyword evidence="9" id="KW-1185">Reference proteome</keyword>
<feature type="signal peptide" evidence="6">
    <location>
        <begin position="1"/>
        <end position="17"/>
    </location>
</feature>
<proteinExistence type="predicted"/>
<feature type="transmembrane region" description="Helical" evidence="5">
    <location>
        <begin position="299"/>
        <end position="320"/>
    </location>
</feature>
<dbReference type="InterPro" id="IPR020846">
    <property type="entry name" value="MFS_dom"/>
</dbReference>
<dbReference type="AlphaFoldDB" id="A0A517LAG3"/>
<feature type="transmembrane region" description="Helical" evidence="5">
    <location>
        <begin position="355"/>
        <end position="376"/>
    </location>
</feature>
<evidence type="ECO:0000256" key="2">
    <source>
        <dbReference type="ARBA" id="ARBA00022692"/>
    </source>
</evidence>
<evidence type="ECO:0000256" key="5">
    <source>
        <dbReference type="SAM" id="Phobius"/>
    </source>
</evidence>
<feature type="transmembrane region" description="Helical" evidence="5">
    <location>
        <begin position="192"/>
        <end position="213"/>
    </location>
</feature>
<evidence type="ECO:0000256" key="3">
    <source>
        <dbReference type="ARBA" id="ARBA00022989"/>
    </source>
</evidence>
<dbReference type="GO" id="GO:0022857">
    <property type="term" value="F:transmembrane transporter activity"/>
    <property type="evidence" value="ECO:0007669"/>
    <property type="project" value="InterPro"/>
</dbReference>
<evidence type="ECO:0000256" key="1">
    <source>
        <dbReference type="ARBA" id="ARBA00004141"/>
    </source>
</evidence>
<feature type="chain" id="PRO_5021893238" description="Major facilitator superfamily (MFS) profile domain-containing protein" evidence="6">
    <location>
        <begin position="18"/>
        <end position="508"/>
    </location>
</feature>
<organism evidence="8 9">
    <name type="scientific">Venturia effusa</name>
    <dbReference type="NCBI Taxonomy" id="50376"/>
    <lineage>
        <taxon>Eukaryota</taxon>
        <taxon>Fungi</taxon>
        <taxon>Dikarya</taxon>
        <taxon>Ascomycota</taxon>
        <taxon>Pezizomycotina</taxon>
        <taxon>Dothideomycetes</taxon>
        <taxon>Pleosporomycetidae</taxon>
        <taxon>Venturiales</taxon>
        <taxon>Venturiaceae</taxon>
        <taxon>Venturia</taxon>
    </lineage>
</organism>
<protein>
    <recommendedName>
        <fullName evidence="7">Major facilitator superfamily (MFS) profile domain-containing protein</fullName>
    </recommendedName>
</protein>
<feature type="domain" description="Major facilitator superfamily (MFS) profile" evidence="7">
    <location>
        <begin position="2"/>
        <end position="486"/>
    </location>
</feature>
<keyword evidence="2 5" id="KW-0812">Transmembrane</keyword>
<name>A0A517LAG3_9PEZI</name>
<dbReference type="OrthoDB" id="4139357at2759"/>
<feature type="transmembrane region" description="Helical" evidence="5">
    <location>
        <begin position="93"/>
        <end position="114"/>
    </location>
</feature>
<dbReference type="Proteomes" id="UP000316270">
    <property type="component" value="Chromosome 8"/>
</dbReference>
<feature type="transmembrane region" description="Helical" evidence="5">
    <location>
        <begin position="225"/>
        <end position="242"/>
    </location>
</feature>
<accession>A0A517LAG3</accession>
<gene>
    <name evidence="8" type="ORF">FKW77_001725</name>
</gene>
<dbReference type="GO" id="GO:0005886">
    <property type="term" value="C:plasma membrane"/>
    <property type="evidence" value="ECO:0007669"/>
    <property type="project" value="TreeGrafter"/>
</dbReference>
<dbReference type="PANTHER" id="PTHR23501:SF156">
    <property type="entry name" value="TRANSPORTER, PUTATIVE-RELATED"/>
    <property type="match status" value="1"/>
</dbReference>
<feature type="transmembrane region" description="Helical" evidence="5">
    <location>
        <begin position="38"/>
        <end position="56"/>
    </location>
</feature>
<evidence type="ECO:0000256" key="6">
    <source>
        <dbReference type="SAM" id="SignalP"/>
    </source>
</evidence>
<feature type="transmembrane region" description="Helical" evidence="5">
    <location>
        <begin position="126"/>
        <end position="150"/>
    </location>
</feature>
<sequence>MAFIGLSVLAFVGALDATILPCAMPAIAEDLHLTSMESFWAAICFLLACVLFQPVHTALSEVFGRKRLLYVSMAFFSVGSLVVGFSRNAAALIAGRTIQGIGAGGIDALTEVILTDITTLQERPKYLGLLGLVWGSGSVVGPFVGGVFAQYVNWRWIAWINVPFVVVAVVLVPVFLTLATDDSTLFAKTKQVDWLGLALLFVSLTAIVVPMTWAGQIYAWKDARTIFPIVSGTILLISFALYEKSRAKEPILRPALFKFRTSTMAFVGSFIHGIVLWTLIFYLPIYFEAVKLQKPLRAVRSMIPLILTVSPMAIVSALIVEWTRRYVWLIRAAWTMLVVGGGTMASLGVNSSTALYSGLQISVGVGAGILYTGLALGVQASTSAADVGVATGYFVFFRNLGSVFGVTIGSSVFSNAFSGYSRHLNISSFGLNPDHAIEFIPMLRMIDLPAHILAAYSKSCRLIWIVMAGIAVVGLISSGIMRECTIENVDVGNQAFVVTDSDIADEKQ</sequence>
<dbReference type="PANTHER" id="PTHR23501">
    <property type="entry name" value="MAJOR FACILITATOR SUPERFAMILY"/>
    <property type="match status" value="1"/>
</dbReference>
<keyword evidence="6" id="KW-0732">Signal</keyword>
<dbReference type="Gene3D" id="1.20.1250.20">
    <property type="entry name" value="MFS general substrate transporter like domains"/>
    <property type="match status" value="1"/>
</dbReference>
<dbReference type="Pfam" id="PF07690">
    <property type="entry name" value="MFS_1"/>
    <property type="match status" value="1"/>
</dbReference>
<feature type="transmembrane region" description="Helical" evidence="5">
    <location>
        <begin position="263"/>
        <end position="287"/>
    </location>
</feature>
<feature type="transmembrane region" description="Helical" evidence="5">
    <location>
        <begin position="332"/>
        <end position="349"/>
    </location>
</feature>
<keyword evidence="4 5" id="KW-0472">Membrane</keyword>
<evidence type="ECO:0000313" key="9">
    <source>
        <dbReference type="Proteomes" id="UP000316270"/>
    </source>
</evidence>
<feature type="transmembrane region" description="Helical" evidence="5">
    <location>
        <begin position="462"/>
        <end position="481"/>
    </location>
</feature>
<dbReference type="InterPro" id="IPR011701">
    <property type="entry name" value="MFS"/>
</dbReference>
<evidence type="ECO:0000259" key="7">
    <source>
        <dbReference type="PROSITE" id="PS50850"/>
    </source>
</evidence>
<feature type="transmembrane region" description="Helical" evidence="5">
    <location>
        <begin position="68"/>
        <end position="87"/>
    </location>
</feature>